<proteinExistence type="predicted"/>
<reference evidence="1 2" key="1">
    <citation type="submission" date="2018-07" db="EMBL/GenBank/DDBJ databases">
        <title>Diversity of Mesorhizobium strains in Brazil.</title>
        <authorList>
            <person name="Helene L.C.F."/>
            <person name="Dall'Agnol R."/>
            <person name="Delamuta J.R.M."/>
            <person name="Hungria M."/>
        </authorList>
    </citation>
    <scope>NUCLEOTIDE SEQUENCE [LARGE SCALE GENOMIC DNA]</scope>
    <source>
        <strain evidence="1 2">AC99b</strain>
    </source>
</reference>
<dbReference type="Proteomes" id="UP000251558">
    <property type="component" value="Unassembled WGS sequence"/>
</dbReference>
<organism evidence="1 2">
    <name type="scientific">Mesorhizobium hawassense</name>
    <dbReference type="NCBI Taxonomy" id="1209954"/>
    <lineage>
        <taxon>Bacteria</taxon>
        <taxon>Pseudomonadati</taxon>
        <taxon>Pseudomonadota</taxon>
        <taxon>Alphaproteobacteria</taxon>
        <taxon>Hyphomicrobiales</taxon>
        <taxon>Phyllobacteriaceae</taxon>
        <taxon>Mesorhizobium</taxon>
    </lineage>
</organism>
<accession>A0A330HTE5</accession>
<keyword evidence="2" id="KW-1185">Reference proteome</keyword>
<name>A0A330HTE5_9HYPH</name>
<evidence type="ECO:0000313" key="1">
    <source>
        <dbReference type="EMBL" id="RAZ90154.1"/>
    </source>
</evidence>
<dbReference type="RefSeq" id="WP_112098227.1">
    <property type="nucleotide sequence ID" value="NZ_QMBP01000006.1"/>
</dbReference>
<comment type="caution">
    <text evidence="1">The sequence shown here is derived from an EMBL/GenBank/DDBJ whole genome shotgun (WGS) entry which is preliminary data.</text>
</comment>
<dbReference type="AlphaFoldDB" id="A0A330HTE5"/>
<gene>
    <name evidence="1" type="ORF">DPM33_15105</name>
</gene>
<evidence type="ECO:0000313" key="2">
    <source>
        <dbReference type="Proteomes" id="UP000251558"/>
    </source>
</evidence>
<sequence>MIPNPTELIDFGRSLLYGRHAAKIAEPPVSRAFQRGAVAARMGMERDDNPYPFGTHGYIDWIDGYESSVEVGNGIDFD</sequence>
<dbReference type="EMBL" id="QMBP01000006">
    <property type="protein sequence ID" value="RAZ90154.1"/>
    <property type="molecule type" value="Genomic_DNA"/>
</dbReference>
<dbReference type="OrthoDB" id="9807506at2"/>
<protein>
    <submittedName>
        <fullName evidence="1">Uncharacterized protein</fullName>
    </submittedName>
</protein>